<keyword evidence="3" id="KW-1185">Reference proteome</keyword>
<evidence type="ECO:0000313" key="2">
    <source>
        <dbReference type="EMBL" id="KAJ7638094.1"/>
    </source>
</evidence>
<protein>
    <recommendedName>
        <fullName evidence="4">Transmembrane protein</fullName>
    </recommendedName>
</protein>
<name>A0AAD7C383_MYCRO</name>
<dbReference type="EMBL" id="JARKIE010000444">
    <property type="protein sequence ID" value="KAJ7638094.1"/>
    <property type="molecule type" value="Genomic_DNA"/>
</dbReference>
<dbReference type="Proteomes" id="UP001221757">
    <property type="component" value="Unassembled WGS sequence"/>
</dbReference>
<feature type="transmembrane region" description="Helical" evidence="1">
    <location>
        <begin position="47"/>
        <end position="70"/>
    </location>
</feature>
<gene>
    <name evidence="2" type="ORF">B0H17DRAFT_1149266</name>
</gene>
<evidence type="ECO:0000256" key="1">
    <source>
        <dbReference type="SAM" id="Phobius"/>
    </source>
</evidence>
<keyword evidence="1" id="KW-0812">Transmembrane</keyword>
<keyword evidence="1" id="KW-1133">Transmembrane helix</keyword>
<sequence>MSWFQSAPQQEFRTSRLPDLYAPPLPFQHGHVQRVQKGPKKKRTKKAAYMVFWTACWSICEVVHSAFVYARTHRWARSFDQDPPGSPGSIGLLPTPSQPPIGTSPMYVSETLDDTCLEVQFNTVSIPKAL</sequence>
<proteinExistence type="predicted"/>
<evidence type="ECO:0000313" key="3">
    <source>
        <dbReference type="Proteomes" id="UP001221757"/>
    </source>
</evidence>
<dbReference type="AlphaFoldDB" id="A0AAD7C383"/>
<reference evidence="2" key="1">
    <citation type="submission" date="2023-03" db="EMBL/GenBank/DDBJ databases">
        <title>Massive genome expansion in bonnet fungi (Mycena s.s.) driven by repeated elements and novel gene families across ecological guilds.</title>
        <authorList>
            <consortium name="Lawrence Berkeley National Laboratory"/>
            <person name="Harder C.B."/>
            <person name="Miyauchi S."/>
            <person name="Viragh M."/>
            <person name="Kuo A."/>
            <person name="Thoen E."/>
            <person name="Andreopoulos B."/>
            <person name="Lu D."/>
            <person name="Skrede I."/>
            <person name="Drula E."/>
            <person name="Henrissat B."/>
            <person name="Morin E."/>
            <person name="Kohler A."/>
            <person name="Barry K."/>
            <person name="LaButti K."/>
            <person name="Morin E."/>
            <person name="Salamov A."/>
            <person name="Lipzen A."/>
            <person name="Mereny Z."/>
            <person name="Hegedus B."/>
            <person name="Baldrian P."/>
            <person name="Stursova M."/>
            <person name="Weitz H."/>
            <person name="Taylor A."/>
            <person name="Grigoriev I.V."/>
            <person name="Nagy L.G."/>
            <person name="Martin F."/>
            <person name="Kauserud H."/>
        </authorList>
    </citation>
    <scope>NUCLEOTIDE SEQUENCE</scope>
    <source>
        <strain evidence="2">CBHHK067</strain>
    </source>
</reference>
<organism evidence="2 3">
    <name type="scientific">Mycena rosella</name>
    <name type="common">Pink bonnet</name>
    <name type="synonym">Agaricus rosellus</name>
    <dbReference type="NCBI Taxonomy" id="1033263"/>
    <lineage>
        <taxon>Eukaryota</taxon>
        <taxon>Fungi</taxon>
        <taxon>Dikarya</taxon>
        <taxon>Basidiomycota</taxon>
        <taxon>Agaricomycotina</taxon>
        <taxon>Agaricomycetes</taxon>
        <taxon>Agaricomycetidae</taxon>
        <taxon>Agaricales</taxon>
        <taxon>Marasmiineae</taxon>
        <taxon>Mycenaceae</taxon>
        <taxon>Mycena</taxon>
    </lineage>
</organism>
<keyword evidence="1" id="KW-0472">Membrane</keyword>
<evidence type="ECO:0008006" key="4">
    <source>
        <dbReference type="Google" id="ProtNLM"/>
    </source>
</evidence>
<comment type="caution">
    <text evidence="2">The sequence shown here is derived from an EMBL/GenBank/DDBJ whole genome shotgun (WGS) entry which is preliminary data.</text>
</comment>
<accession>A0AAD7C383</accession>